<evidence type="ECO:0000313" key="2">
    <source>
        <dbReference type="EMBL" id="PAA72590.1"/>
    </source>
</evidence>
<dbReference type="Proteomes" id="UP000215902">
    <property type="component" value="Unassembled WGS sequence"/>
</dbReference>
<evidence type="ECO:0000256" key="1">
    <source>
        <dbReference type="SAM" id="MobiDB-lite"/>
    </source>
</evidence>
<feature type="compositionally biased region" description="Basic and acidic residues" evidence="1">
    <location>
        <begin position="23"/>
        <end position="34"/>
    </location>
</feature>
<gene>
    <name evidence="2" type="ORF">BOX15_Mlig012879g1</name>
</gene>
<reference evidence="2 3" key="1">
    <citation type="submission" date="2017-06" db="EMBL/GenBank/DDBJ databases">
        <title>A platform for efficient transgenesis in Macrostomum lignano, a flatworm model organism for stem cell research.</title>
        <authorList>
            <person name="Berezikov E."/>
        </authorList>
    </citation>
    <scope>NUCLEOTIDE SEQUENCE [LARGE SCALE GENOMIC DNA]</scope>
    <source>
        <strain evidence="2">DV1</strain>
        <tissue evidence="2">Whole organism</tissue>
    </source>
</reference>
<name>A0A267FFL8_9PLAT</name>
<accession>A0A267FFL8</accession>
<feature type="region of interest" description="Disordered" evidence="1">
    <location>
        <begin position="481"/>
        <end position="503"/>
    </location>
</feature>
<dbReference type="AlphaFoldDB" id="A0A267FFL8"/>
<organism evidence="2 3">
    <name type="scientific">Macrostomum lignano</name>
    <dbReference type="NCBI Taxonomy" id="282301"/>
    <lineage>
        <taxon>Eukaryota</taxon>
        <taxon>Metazoa</taxon>
        <taxon>Spiralia</taxon>
        <taxon>Lophotrochozoa</taxon>
        <taxon>Platyhelminthes</taxon>
        <taxon>Rhabditophora</taxon>
        <taxon>Macrostomorpha</taxon>
        <taxon>Macrostomida</taxon>
        <taxon>Macrostomidae</taxon>
        <taxon>Macrostomum</taxon>
    </lineage>
</organism>
<dbReference type="EMBL" id="NIVC01001076">
    <property type="protein sequence ID" value="PAA72590.1"/>
    <property type="molecule type" value="Genomic_DNA"/>
</dbReference>
<protein>
    <submittedName>
        <fullName evidence="2">Uncharacterized protein</fullName>
    </submittedName>
</protein>
<evidence type="ECO:0000313" key="3">
    <source>
        <dbReference type="Proteomes" id="UP000215902"/>
    </source>
</evidence>
<dbReference type="STRING" id="282301.A0A267FFL8"/>
<comment type="caution">
    <text evidence="2">The sequence shown here is derived from an EMBL/GenBank/DDBJ whole genome shotgun (WGS) entry which is preliminary data.</text>
</comment>
<keyword evidence="3" id="KW-1185">Reference proteome</keyword>
<feature type="region of interest" description="Disordered" evidence="1">
    <location>
        <begin position="23"/>
        <end position="114"/>
    </location>
</feature>
<feature type="compositionally biased region" description="Low complexity" evidence="1">
    <location>
        <begin position="398"/>
        <end position="408"/>
    </location>
</feature>
<proteinExistence type="predicted"/>
<feature type="region of interest" description="Disordered" evidence="1">
    <location>
        <begin position="395"/>
        <end position="422"/>
    </location>
</feature>
<sequence length="609" mass="65158">MLIDETASLADGVGLPSALLSDQFDREDGVEKDQSASGEIDVRGQSASGEIDVRDQSASAEIDVRDQSASGEIDVRDQSASGEIDVRDQSASGEIDVRGQSASGEIDVRGQSASGEIDVRDQSASGEIARKVPMSNGDVVAGSASISGARISQVSRVANSNVSSIRGCADDNIPDEDSADSSTEEVECRPPAYRLSLLRSFHLSAIQLAEPAEVGPAGGADCHGVRLHLAGEAAFPSILLGLPCPQLCQQLLTVIADSSKTLTASELEPEPVACKISNPEAKEKTEADRTNIVEDEALSVDKFACTVVRYSQPGVQLASEAVLLAGGSQLQVRSLADDAVLLDRRTSDFHSVLVGLFGASLRFIVDSGTVHDDLTLLTRDLAVTERIVECLRRGDGGSVDQQQQSAVGQEDKAAGEDSDDPSKLFYSTMRRGSFRCPGGRPVVHYWPGEERLEPLRQLLACSELLFYSLLPTNDVHGLLDEDRDDAGVGGREADNEAHGDAGSYPPRALVLTDSCAALLWHNIAQYPLSNHADRPAVWPEFRCQRRLALDDIAGALLRTFDPARLLLRCRRGGDGSEWDLDLLLAGSRDADRFVRSLGSLLPDLEVNYL</sequence>